<evidence type="ECO:0000313" key="2">
    <source>
        <dbReference type="EMBL" id="MCW3485391.1"/>
    </source>
</evidence>
<protein>
    <submittedName>
        <fullName evidence="2">Uncharacterized protein</fullName>
    </submittedName>
</protein>
<reference evidence="2 3" key="1">
    <citation type="submission" date="2022-10" db="EMBL/GenBank/DDBJ databases">
        <title>Chitinophaga nivalis PC15 sp. nov., isolated from Pyeongchang county, South Korea.</title>
        <authorList>
            <person name="Trinh H.N."/>
        </authorList>
    </citation>
    <scope>NUCLEOTIDE SEQUENCE [LARGE SCALE GENOMIC DNA]</scope>
    <source>
        <strain evidence="2 3">PC14</strain>
    </source>
</reference>
<evidence type="ECO:0000313" key="3">
    <source>
        <dbReference type="Proteomes" id="UP001207742"/>
    </source>
</evidence>
<sequence>MTRKQRLSYCMGGIFVLVCHLPALAQVSWTDRSRILPDDLRNIPTAILLYHSPTPVYPMLNDDTIGFPGKYIWKHNTSVKTMMADLEVIAAGSYIWSANKGWIPNIKLDRQEFAKEFSCKDGILKQHRLYLFVKNYRYGNKIYPGDALWYVIAKDNNGKTYKGIAIVETEATLKQ</sequence>
<dbReference type="RefSeq" id="WP_264731713.1">
    <property type="nucleotide sequence ID" value="NZ_JAPDNR010000001.1"/>
</dbReference>
<dbReference type="Proteomes" id="UP001207742">
    <property type="component" value="Unassembled WGS sequence"/>
</dbReference>
<dbReference type="EMBL" id="JAPDNS010000001">
    <property type="protein sequence ID" value="MCW3485391.1"/>
    <property type="molecule type" value="Genomic_DNA"/>
</dbReference>
<evidence type="ECO:0000256" key="1">
    <source>
        <dbReference type="SAM" id="SignalP"/>
    </source>
</evidence>
<accession>A0ABT3INB0</accession>
<comment type="caution">
    <text evidence="2">The sequence shown here is derived from an EMBL/GenBank/DDBJ whole genome shotgun (WGS) entry which is preliminary data.</text>
</comment>
<keyword evidence="1" id="KW-0732">Signal</keyword>
<feature type="chain" id="PRO_5046271086" evidence="1">
    <location>
        <begin position="26"/>
        <end position="175"/>
    </location>
</feature>
<gene>
    <name evidence="2" type="ORF">OL497_15885</name>
</gene>
<proteinExistence type="predicted"/>
<keyword evidence="3" id="KW-1185">Reference proteome</keyword>
<feature type="signal peptide" evidence="1">
    <location>
        <begin position="1"/>
        <end position="25"/>
    </location>
</feature>
<name>A0ABT3INB0_9BACT</name>
<organism evidence="2 3">
    <name type="scientific">Chitinophaga nivalis</name>
    <dbReference type="NCBI Taxonomy" id="2991709"/>
    <lineage>
        <taxon>Bacteria</taxon>
        <taxon>Pseudomonadati</taxon>
        <taxon>Bacteroidota</taxon>
        <taxon>Chitinophagia</taxon>
        <taxon>Chitinophagales</taxon>
        <taxon>Chitinophagaceae</taxon>
        <taxon>Chitinophaga</taxon>
    </lineage>
</organism>